<feature type="binding site" evidence="8">
    <location>
        <position position="307"/>
    </location>
    <ligand>
        <name>(3R)-3-methyl-D-ornithine</name>
        <dbReference type="ChEBI" id="CHEBI:64642"/>
    </ligand>
</feature>
<dbReference type="Pfam" id="PF04055">
    <property type="entry name" value="Radical_SAM"/>
    <property type="match status" value="1"/>
</dbReference>
<evidence type="ECO:0000256" key="5">
    <source>
        <dbReference type="ARBA" id="ARBA00023014"/>
    </source>
</evidence>
<evidence type="ECO:0000256" key="3">
    <source>
        <dbReference type="ARBA" id="ARBA00022723"/>
    </source>
</evidence>
<evidence type="ECO:0000256" key="6">
    <source>
        <dbReference type="HAMAP-Rule" id="MF_00992"/>
    </source>
</evidence>
<organism evidence="10 11">
    <name type="scientific">Pelotomaculum propionicicum</name>
    <dbReference type="NCBI Taxonomy" id="258475"/>
    <lineage>
        <taxon>Bacteria</taxon>
        <taxon>Bacillati</taxon>
        <taxon>Bacillota</taxon>
        <taxon>Clostridia</taxon>
        <taxon>Eubacteriales</taxon>
        <taxon>Desulfotomaculaceae</taxon>
        <taxon>Pelotomaculum</taxon>
    </lineage>
</organism>
<dbReference type="Pfam" id="PF19288">
    <property type="entry name" value="CofH_C"/>
    <property type="match status" value="1"/>
</dbReference>
<dbReference type="PANTHER" id="PTHR43076:SF1">
    <property type="entry name" value="LIPOYL SYNTHASE 2"/>
    <property type="match status" value="1"/>
</dbReference>
<dbReference type="GO" id="GO:0016765">
    <property type="term" value="F:transferase activity, transferring alkyl or aryl (other than methyl) groups"/>
    <property type="evidence" value="ECO:0007669"/>
    <property type="project" value="InterPro"/>
</dbReference>
<comment type="catalytic activity">
    <reaction evidence="6">
        <text>dehypoxanthine futalosine + S-adenosyl-L-methionine = cyclic dehypoxanthinylfutalosinate + 5'-deoxyadenosine + L-methionine + H(+)</text>
        <dbReference type="Rhea" id="RHEA:33083"/>
        <dbReference type="ChEBI" id="CHEBI:15378"/>
        <dbReference type="ChEBI" id="CHEBI:17319"/>
        <dbReference type="ChEBI" id="CHEBI:57844"/>
        <dbReference type="ChEBI" id="CHEBI:58864"/>
        <dbReference type="ChEBI" id="CHEBI:59789"/>
        <dbReference type="ChEBI" id="CHEBI:64270"/>
        <dbReference type="EC" id="1.21.98.1"/>
    </reaction>
</comment>
<evidence type="ECO:0000256" key="8">
    <source>
        <dbReference type="PIRSR" id="PIRSR004762-2"/>
    </source>
</evidence>
<dbReference type="GO" id="GO:0005506">
    <property type="term" value="F:iron ion binding"/>
    <property type="evidence" value="ECO:0007669"/>
    <property type="project" value="UniProtKB-UniRule"/>
</dbReference>
<feature type="domain" description="Radical SAM core" evidence="9">
    <location>
        <begin position="49"/>
        <end position="277"/>
    </location>
</feature>
<keyword evidence="1 6" id="KW-0004">4Fe-4S</keyword>
<dbReference type="NCBIfam" id="TIGR03699">
    <property type="entry name" value="menaquin_MqnC"/>
    <property type="match status" value="1"/>
</dbReference>
<feature type="binding site" evidence="6 7">
    <location>
        <position position="67"/>
    </location>
    <ligand>
        <name>[4Fe-4S] cluster</name>
        <dbReference type="ChEBI" id="CHEBI:49883"/>
        <note>4Fe-4S-S-AdoMet</note>
    </ligand>
</feature>
<comment type="caution">
    <text evidence="10">The sequence shown here is derived from an EMBL/GenBank/DDBJ whole genome shotgun (WGS) entry which is preliminary data.</text>
</comment>
<feature type="binding site" evidence="8">
    <location>
        <position position="138"/>
    </location>
    <ligand>
        <name>(3R)-3-methyl-D-ornithine</name>
        <dbReference type="ChEBI" id="CHEBI:64642"/>
    </ligand>
</feature>
<dbReference type="PANTHER" id="PTHR43076">
    <property type="entry name" value="FO SYNTHASE (COFH)"/>
    <property type="match status" value="1"/>
</dbReference>
<evidence type="ECO:0000313" key="10">
    <source>
        <dbReference type="EMBL" id="TEB12945.1"/>
    </source>
</evidence>
<feature type="binding site" evidence="6 7">
    <location>
        <position position="70"/>
    </location>
    <ligand>
        <name>[4Fe-4S] cluster</name>
        <dbReference type="ChEBI" id="CHEBI:49883"/>
        <note>4Fe-4S-S-AdoMet</note>
    </ligand>
</feature>
<protein>
    <recommendedName>
        <fullName evidence="6">Cyclic dehypoxanthine futalosine synthase</fullName>
        <shortName evidence="6">Cyclic DHFL synthase</shortName>
        <ecNumber evidence="6">1.21.98.1</ecNumber>
    </recommendedName>
    <alternativeName>
        <fullName evidence="6">Dehypoxanthine futalosine cyclase</fullName>
        <shortName evidence="6">DHFL cyclase</shortName>
    </alternativeName>
    <alternativeName>
        <fullName evidence="6">Menaquinone biosynthetic enzyme MqnC</fullName>
    </alternativeName>
</protein>
<evidence type="ECO:0000256" key="2">
    <source>
        <dbReference type="ARBA" id="ARBA00022691"/>
    </source>
</evidence>
<sequence>MTASIASKALEVKRLSEKEGLDLLRGQDLLTLGMLASQVRERLHPERRVTFVIDRNINYTNICVAGCRFCAFHRLAGHPEAYVLSREEIFHKIEETVAVGGTQILMQGGLNPDLDLKYFEDLFAAIKKRYPVKLHSLSPVEIDYLARTSVLPVEVVIRRLAAAGLDSIAGGGAEILVDRVRRQISPRKTSTGRWLEIMRAAHRAGLKSTATMMFGSVETLDERIAHLEAIRRLQDQTGGFTAFIPWSFQPGHTDLGGSPASSVDYLRTLAVSRIYLDNVPNLQVSWVTQGVKIAQVALAFGANDFGSTMLEENVVRAAGASFSASLQELVRSIKDAGYQPAQRDNLYNIIRTY</sequence>
<dbReference type="RefSeq" id="WP_134212472.1">
    <property type="nucleotide sequence ID" value="NZ_QFFZ01000004.1"/>
</dbReference>
<dbReference type="PROSITE" id="PS51918">
    <property type="entry name" value="RADICAL_SAM"/>
    <property type="match status" value="1"/>
</dbReference>
<dbReference type="EC" id="1.21.98.1" evidence="6"/>
<dbReference type="OrthoDB" id="9802027at2"/>
<feature type="binding site" evidence="8">
    <location>
        <position position="285"/>
    </location>
    <ligand>
        <name>(3R)-3-methyl-D-ornithine</name>
        <dbReference type="ChEBI" id="CHEBI:64642"/>
    </ligand>
</feature>
<evidence type="ECO:0000313" key="11">
    <source>
        <dbReference type="Proteomes" id="UP000297597"/>
    </source>
</evidence>
<dbReference type="InterPro" id="IPR022431">
    <property type="entry name" value="Cyclic_DHFL_synthase_mqnC"/>
</dbReference>
<comment type="cofactor">
    <cofactor evidence="6 7">
        <name>[4Fe-4S] cluster</name>
        <dbReference type="ChEBI" id="CHEBI:49883"/>
    </cofactor>
    <text evidence="6 7">Binds 1 [4Fe-4S] cluster. The cluster is coordinated with 3 cysteines and an exchangeable S-adenosyl-L-methionine.</text>
</comment>
<dbReference type="GO" id="GO:0009234">
    <property type="term" value="P:menaquinone biosynthetic process"/>
    <property type="evidence" value="ECO:0007669"/>
    <property type="project" value="UniProtKB-UniRule"/>
</dbReference>
<dbReference type="InterPro" id="IPR058240">
    <property type="entry name" value="rSAM_sf"/>
</dbReference>
<evidence type="ECO:0000256" key="1">
    <source>
        <dbReference type="ARBA" id="ARBA00022485"/>
    </source>
</evidence>
<feature type="binding site" evidence="8">
    <location>
        <position position="69"/>
    </location>
    <ligand>
        <name>S-adenosyl-L-methionine</name>
        <dbReference type="ChEBI" id="CHEBI:59789"/>
    </ligand>
</feature>
<dbReference type="GO" id="GO:0046992">
    <property type="term" value="F:oxidoreductase activity, acting on X-H and Y-H to form an X-Y bond"/>
    <property type="evidence" value="ECO:0007669"/>
    <property type="project" value="UniProtKB-UniRule"/>
</dbReference>
<dbReference type="SUPFAM" id="SSF102114">
    <property type="entry name" value="Radical SAM enzymes"/>
    <property type="match status" value="1"/>
</dbReference>
<keyword evidence="3 6" id="KW-0479">Metal-binding</keyword>
<feature type="binding site" evidence="8">
    <location>
        <position position="174"/>
    </location>
    <ligand>
        <name>S-adenosyl-L-methionine</name>
        <dbReference type="ChEBI" id="CHEBI:59789"/>
    </ligand>
</feature>
<dbReference type="Proteomes" id="UP000297597">
    <property type="component" value="Unassembled WGS sequence"/>
</dbReference>
<comment type="pathway">
    <text evidence="6">Quinol/quinone metabolism; menaquinone biosynthesis.</text>
</comment>
<dbReference type="InterPro" id="IPR007197">
    <property type="entry name" value="rSAM"/>
</dbReference>
<dbReference type="InterPro" id="IPR013785">
    <property type="entry name" value="Aldolase_TIM"/>
</dbReference>
<dbReference type="HAMAP" id="MF_00992">
    <property type="entry name" value="MqnC"/>
    <property type="match status" value="1"/>
</dbReference>
<dbReference type="SFLD" id="SFLDG01064">
    <property type="entry name" value="F420__menaquinone_cofactor_bio"/>
    <property type="match status" value="1"/>
</dbReference>
<reference evidence="10 11" key="1">
    <citation type="journal article" date="2018" name="Environ. Microbiol.">
        <title>Novel energy conservation strategies and behaviour of Pelotomaculum schinkii driving syntrophic propionate catabolism.</title>
        <authorList>
            <person name="Hidalgo-Ahumada C.A.P."/>
            <person name="Nobu M.K."/>
            <person name="Narihiro T."/>
            <person name="Tamaki H."/>
            <person name="Liu W.T."/>
            <person name="Kamagata Y."/>
            <person name="Stams A.J.M."/>
            <person name="Imachi H."/>
            <person name="Sousa D.Z."/>
        </authorList>
    </citation>
    <scope>NUCLEOTIDE SEQUENCE [LARGE SCALE GENOMIC DNA]</scope>
    <source>
        <strain evidence="10 11">MGP</strain>
    </source>
</reference>
<dbReference type="InterPro" id="IPR020050">
    <property type="entry name" value="FO_synthase_su2"/>
</dbReference>
<evidence type="ECO:0000256" key="4">
    <source>
        <dbReference type="ARBA" id="ARBA00023004"/>
    </source>
</evidence>
<feature type="binding site" evidence="6 7">
    <location>
        <position position="63"/>
    </location>
    <ligand>
        <name>[4Fe-4S] cluster</name>
        <dbReference type="ChEBI" id="CHEBI:49883"/>
        <note>4Fe-4S-S-AdoMet</note>
    </ligand>
</feature>
<dbReference type="InterPro" id="IPR034405">
    <property type="entry name" value="F420"/>
</dbReference>
<accession>A0A4Y7RVD4</accession>
<name>A0A4Y7RVD4_9FIRM</name>
<keyword evidence="6" id="KW-0474">Menaquinone biosynthesis</keyword>
<keyword evidence="2 6" id="KW-0949">S-adenosyl-L-methionine</keyword>
<dbReference type="SFLD" id="SFLDF00342">
    <property type="entry name" value="cyclic_dehypoxanthine_futalosi"/>
    <property type="match status" value="1"/>
</dbReference>
<dbReference type="GO" id="GO:0051539">
    <property type="term" value="F:4 iron, 4 sulfur cluster binding"/>
    <property type="evidence" value="ECO:0007669"/>
    <property type="project" value="UniProtKB-KW"/>
</dbReference>
<dbReference type="SFLD" id="SFLDS00029">
    <property type="entry name" value="Radical_SAM"/>
    <property type="match status" value="1"/>
</dbReference>
<dbReference type="EMBL" id="QFFZ01000004">
    <property type="protein sequence ID" value="TEB12945.1"/>
    <property type="molecule type" value="Genomic_DNA"/>
</dbReference>
<proteinExistence type="inferred from homology"/>
<dbReference type="CDD" id="cd01335">
    <property type="entry name" value="Radical_SAM"/>
    <property type="match status" value="1"/>
</dbReference>
<dbReference type="AlphaFoldDB" id="A0A4Y7RVD4"/>
<keyword evidence="4 6" id="KW-0408">Iron</keyword>
<dbReference type="UniPathway" id="UPA00079"/>
<dbReference type="Gene3D" id="3.20.20.70">
    <property type="entry name" value="Aldolase class I"/>
    <property type="match status" value="1"/>
</dbReference>
<dbReference type="SFLD" id="SFLDF00343">
    <property type="entry name" value="aminofutalosine_synthase_(mqnE"/>
    <property type="match status" value="1"/>
</dbReference>
<dbReference type="PIRSF" id="PIRSF004762">
    <property type="entry name" value="CHP00423"/>
    <property type="match status" value="1"/>
</dbReference>
<keyword evidence="6 10" id="KW-0560">Oxidoreductase</keyword>
<dbReference type="NCBIfam" id="TIGR00423">
    <property type="entry name" value="CofH family radical SAM protein"/>
    <property type="match status" value="1"/>
</dbReference>
<comment type="function">
    <text evidence="6">Radical SAM enzyme that catalyzes the cyclization of dehypoxanthine futalosine (DHFL) into cyclic dehypoxanthine futalosine (CDHFL), a step in the biosynthesis of menaquinone (MK, vitamin K2).</text>
</comment>
<dbReference type="GO" id="GO:0044689">
    <property type="term" value="F:7,8-didemethyl-8-hydroxy-5-deazariboflavin synthase activity"/>
    <property type="evidence" value="ECO:0007669"/>
    <property type="project" value="TreeGrafter"/>
</dbReference>
<gene>
    <name evidence="6 10" type="primary">mqnC</name>
    <name evidence="10" type="ORF">Pmgp_00583</name>
</gene>
<dbReference type="SFLD" id="SFLDG01389">
    <property type="entry name" value="menaquinone_synthsis_involved"/>
    <property type="match status" value="1"/>
</dbReference>
<keyword evidence="5 6" id="KW-0411">Iron-sulfur</keyword>
<evidence type="ECO:0000256" key="7">
    <source>
        <dbReference type="PIRSR" id="PIRSR004762-1"/>
    </source>
</evidence>
<comment type="similarity">
    <text evidence="6">Belongs to the radical SAM superfamily. MqnC family.</text>
</comment>
<keyword evidence="11" id="KW-1185">Reference proteome</keyword>
<dbReference type="InterPro" id="IPR045567">
    <property type="entry name" value="CofH/MnqC-like_C"/>
</dbReference>
<evidence type="ECO:0000259" key="9">
    <source>
        <dbReference type="PROSITE" id="PS51918"/>
    </source>
</evidence>